<dbReference type="InterPro" id="IPR003423">
    <property type="entry name" value="OMP_efflux"/>
</dbReference>
<feature type="signal peptide" evidence="3">
    <location>
        <begin position="1"/>
        <end position="20"/>
    </location>
</feature>
<dbReference type="PANTHER" id="PTHR30203">
    <property type="entry name" value="OUTER MEMBRANE CATION EFFLUX PROTEIN"/>
    <property type="match status" value="1"/>
</dbReference>
<evidence type="ECO:0000313" key="5">
    <source>
        <dbReference type="Proteomes" id="UP000002216"/>
    </source>
</evidence>
<evidence type="ECO:0000313" key="4">
    <source>
        <dbReference type="EMBL" id="ACU90394.1"/>
    </source>
</evidence>
<dbReference type="PANTHER" id="PTHR30203:SF24">
    <property type="entry name" value="BLR4935 PROTEIN"/>
    <property type="match status" value="1"/>
</dbReference>
<evidence type="ECO:0000256" key="1">
    <source>
        <dbReference type="ARBA" id="ARBA00007613"/>
    </source>
</evidence>
<evidence type="ECO:0000256" key="2">
    <source>
        <dbReference type="SAM" id="MobiDB-lite"/>
    </source>
</evidence>
<dbReference type="KEGG" id="dba:Dbac_2313"/>
<proteinExistence type="inferred from homology"/>
<feature type="chain" id="PRO_5002978745" evidence="3">
    <location>
        <begin position="21"/>
        <end position="457"/>
    </location>
</feature>
<dbReference type="InterPro" id="IPR010131">
    <property type="entry name" value="MdtP/NodT-like"/>
</dbReference>
<dbReference type="SUPFAM" id="SSF56954">
    <property type="entry name" value="Outer membrane efflux proteins (OEP)"/>
    <property type="match status" value="1"/>
</dbReference>
<keyword evidence="5" id="KW-1185">Reference proteome</keyword>
<dbReference type="Pfam" id="PF02321">
    <property type="entry name" value="OEP"/>
    <property type="match status" value="2"/>
</dbReference>
<gene>
    <name evidence="4" type="ordered locus">Dbac_2313</name>
</gene>
<name>C7LQJ2_DESBD</name>
<dbReference type="HOGENOM" id="CLU_012817_15_0_7"/>
<protein>
    <submittedName>
        <fullName evidence="4">Outer membrane efflux protein</fullName>
    </submittedName>
</protein>
<accession>C7LQJ2</accession>
<dbReference type="Gene3D" id="1.20.1600.10">
    <property type="entry name" value="Outer membrane efflux proteins (OEP)"/>
    <property type="match status" value="1"/>
</dbReference>
<keyword evidence="3" id="KW-0732">Signal</keyword>
<feature type="region of interest" description="Disordered" evidence="2">
    <location>
        <begin position="435"/>
        <end position="457"/>
    </location>
</feature>
<dbReference type="eggNOG" id="COG1538">
    <property type="taxonomic scope" value="Bacteria"/>
</dbReference>
<dbReference type="STRING" id="525897.Dbac_2313"/>
<reference evidence="4 5" key="1">
    <citation type="journal article" date="2009" name="Stand. Genomic Sci.">
        <title>Complete genome sequence of Desulfomicrobium baculatum type strain (X).</title>
        <authorList>
            <person name="Copeland A."/>
            <person name="Spring S."/>
            <person name="Goker M."/>
            <person name="Schneider S."/>
            <person name="Lapidus A."/>
            <person name="Del Rio T.G."/>
            <person name="Tice H."/>
            <person name="Cheng J.F."/>
            <person name="Chen F."/>
            <person name="Nolan M."/>
            <person name="Bruce D."/>
            <person name="Goodwin L."/>
            <person name="Pitluck S."/>
            <person name="Ivanova N."/>
            <person name="Mavrommatis K."/>
            <person name="Ovchinnikova G."/>
            <person name="Pati A."/>
            <person name="Chen A."/>
            <person name="Palaniappan K."/>
            <person name="Land M."/>
            <person name="Hauser L."/>
            <person name="Chang Y.J."/>
            <person name="Jeffries C.C."/>
            <person name="Meincke L."/>
            <person name="Sims D."/>
            <person name="Brettin T."/>
            <person name="Detter J.C."/>
            <person name="Han C."/>
            <person name="Chain P."/>
            <person name="Bristow J."/>
            <person name="Eisen J.A."/>
            <person name="Markowitz V."/>
            <person name="Hugenholtz P."/>
            <person name="Kyrpides N.C."/>
            <person name="Klenk H.P."/>
            <person name="Lucas S."/>
        </authorList>
    </citation>
    <scope>NUCLEOTIDE SEQUENCE [LARGE SCALE GENOMIC DNA]</scope>
    <source>
        <strain evidence="5">DSM 4028 / VKM B-1378 / X</strain>
    </source>
</reference>
<organism evidence="4 5">
    <name type="scientific">Desulfomicrobium baculatum (strain DSM 4028 / VKM B-1378 / X)</name>
    <name type="common">Desulfovibrio baculatus</name>
    <dbReference type="NCBI Taxonomy" id="525897"/>
    <lineage>
        <taxon>Bacteria</taxon>
        <taxon>Pseudomonadati</taxon>
        <taxon>Thermodesulfobacteriota</taxon>
        <taxon>Desulfovibrionia</taxon>
        <taxon>Desulfovibrionales</taxon>
        <taxon>Desulfomicrobiaceae</taxon>
        <taxon>Desulfomicrobium</taxon>
    </lineage>
</organism>
<sequence>MRIYLTCLAIWGLAAVLVFAGTAAYAGDEGWPEQSVLNGYLEEGARANPGLQAAFARFDAALDKVPQARAWPDPRLSFGVFTVPVETRTGPQRMRYGVSQMLPWFGKRELKATVAEREAAALLAQAQGVKLALFREIEAAYFEYAYLGKALESAREELEILKYFEALVEARYTVSTATYADFTRVQVERAKAEERIASLDDYRLPLSERLRTLLGRPAGEVLPMPVGVPLMDTGWDDKQITAAVTEHNLVLTALDAKAEAADAAAVLARKEFIPDLTVGVESIYTDAPRMAGVVNEGKDPVAITFGINLPFDQEAREAAVRQAKNSARATRLERADKVAGLEAQASRLLFGVRDGSRRLGLLLDTIVPKARQNLEASMDAYQAGKASMLDLLTAEKTLIELNLQYHRVLTDQAVRLADLDMLAGEEIPRKFVQAPATAGKEQARDLRVSLTTPEASK</sequence>
<dbReference type="AlphaFoldDB" id="C7LQJ2"/>
<evidence type="ECO:0000256" key="3">
    <source>
        <dbReference type="SAM" id="SignalP"/>
    </source>
</evidence>
<dbReference type="Proteomes" id="UP000002216">
    <property type="component" value="Chromosome"/>
</dbReference>
<comment type="similarity">
    <text evidence="1">Belongs to the outer membrane factor (OMF) (TC 1.B.17) family.</text>
</comment>
<dbReference type="GO" id="GO:0015562">
    <property type="term" value="F:efflux transmembrane transporter activity"/>
    <property type="evidence" value="ECO:0007669"/>
    <property type="project" value="InterPro"/>
</dbReference>
<dbReference type="EMBL" id="CP001629">
    <property type="protein sequence ID" value="ACU90394.1"/>
    <property type="molecule type" value="Genomic_DNA"/>
</dbReference>